<keyword evidence="5 8" id="KW-1133">Transmembrane helix</keyword>
<dbReference type="GO" id="GO:0005886">
    <property type="term" value="C:plasma membrane"/>
    <property type="evidence" value="ECO:0007669"/>
    <property type="project" value="UniProtKB-SubCell"/>
</dbReference>
<dbReference type="PANTHER" id="PTHR20855:SF3">
    <property type="entry name" value="LD03007P"/>
    <property type="match status" value="1"/>
</dbReference>
<keyword evidence="7" id="KW-0862">Zinc</keyword>
<keyword evidence="7" id="KW-0479">Metal-binding</keyword>
<dbReference type="GO" id="GO:0140911">
    <property type="term" value="F:pore-forming activity"/>
    <property type="evidence" value="ECO:0007669"/>
    <property type="project" value="InterPro"/>
</dbReference>
<accession>A0A127M7N8</accession>
<dbReference type="GO" id="GO:0046872">
    <property type="term" value="F:metal ion binding"/>
    <property type="evidence" value="ECO:0007669"/>
    <property type="project" value="UniProtKB-KW"/>
</dbReference>
<evidence type="ECO:0000256" key="3">
    <source>
        <dbReference type="ARBA" id="ARBA00022475"/>
    </source>
</evidence>
<dbReference type="RefSeq" id="WP_008248590.1">
    <property type="nucleotide sequence ID" value="NZ_CP014544.1"/>
</dbReference>
<comment type="similarity">
    <text evidence="2">Belongs to the UPF0073 (Hly-III) family.</text>
</comment>
<feature type="binding site" evidence="7">
    <location>
        <position position="60"/>
    </location>
    <ligand>
        <name>Zn(2+)</name>
        <dbReference type="ChEBI" id="CHEBI:29105"/>
    </ligand>
</feature>
<dbReference type="STRING" id="1470434.AZF00_13260"/>
<proteinExistence type="inferred from homology"/>
<comment type="subcellular location">
    <subcellularLocation>
        <location evidence="1">Cell membrane</location>
        <topology evidence="1">Multi-pass membrane protein</topology>
    </subcellularLocation>
</comment>
<keyword evidence="3" id="KW-1003">Cell membrane</keyword>
<dbReference type="EMBL" id="CP014544">
    <property type="protein sequence ID" value="AMO69211.1"/>
    <property type="molecule type" value="Genomic_DNA"/>
</dbReference>
<feature type="transmembrane region" description="Helical" evidence="8">
    <location>
        <begin position="100"/>
        <end position="119"/>
    </location>
</feature>
<name>A0A127M7N8_9GAMM</name>
<organism evidence="9 10">
    <name type="scientific">Zhongshania aliphaticivorans</name>
    <dbReference type="NCBI Taxonomy" id="1470434"/>
    <lineage>
        <taxon>Bacteria</taxon>
        <taxon>Pseudomonadati</taxon>
        <taxon>Pseudomonadota</taxon>
        <taxon>Gammaproteobacteria</taxon>
        <taxon>Cellvibrionales</taxon>
        <taxon>Spongiibacteraceae</taxon>
        <taxon>Zhongshania</taxon>
    </lineage>
</organism>
<dbReference type="NCBIfam" id="TIGR01065">
    <property type="entry name" value="hlyIII"/>
    <property type="match status" value="1"/>
</dbReference>
<keyword evidence="4 8" id="KW-0812">Transmembrane</keyword>
<evidence type="ECO:0000256" key="7">
    <source>
        <dbReference type="PIRSR" id="PIRSR604254-1"/>
    </source>
</evidence>
<feature type="transmembrane region" description="Helical" evidence="8">
    <location>
        <begin position="149"/>
        <end position="172"/>
    </location>
</feature>
<dbReference type="InterPro" id="IPR005744">
    <property type="entry name" value="Hy-lIII"/>
</dbReference>
<feature type="transmembrane region" description="Helical" evidence="8">
    <location>
        <begin position="126"/>
        <end position="143"/>
    </location>
</feature>
<dbReference type="KEGG" id="zal:AZF00_13260"/>
<evidence type="ECO:0000256" key="6">
    <source>
        <dbReference type="ARBA" id="ARBA00023136"/>
    </source>
</evidence>
<dbReference type="Proteomes" id="UP000074119">
    <property type="component" value="Chromosome"/>
</dbReference>
<reference evidence="9 10" key="1">
    <citation type="submission" date="2015-12" db="EMBL/GenBank/DDBJ databases">
        <authorList>
            <person name="Shamseldin A."/>
            <person name="Moawad H."/>
            <person name="Abd El-Rahim W.M."/>
            <person name="Sadowsky M.J."/>
        </authorList>
    </citation>
    <scope>NUCLEOTIDE SEQUENCE [LARGE SCALE GENOMIC DNA]</scope>
    <source>
        <strain evidence="9 10">SM2</strain>
    </source>
</reference>
<evidence type="ECO:0000256" key="2">
    <source>
        <dbReference type="ARBA" id="ARBA00008488"/>
    </source>
</evidence>
<feature type="binding site" evidence="7">
    <location>
        <position position="186"/>
    </location>
    <ligand>
        <name>Zn(2+)</name>
        <dbReference type="ChEBI" id="CHEBI:29105"/>
    </ligand>
</feature>
<gene>
    <name evidence="9" type="ORF">AZF00_13260</name>
</gene>
<evidence type="ECO:0000313" key="9">
    <source>
        <dbReference type="EMBL" id="AMO69211.1"/>
    </source>
</evidence>
<feature type="transmembrane region" description="Helical" evidence="8">
    <location>
        <begin position="76"/>
        <end position="94"/>
    </location>
</feature>
<evidence type="ECO:0000256" key="5">
    <source>
        <dbReference type="ARBA" id="ARBA00022989"/>
    </source>
</evidence>
<dbReference type="Pfam" id="PF03006">
    <property type="entry name" value="HlyIII"/>
    <property type="match status" value="1"/>
</dbReference>
<evidence type="ECO:0000256" key="1">
    <source>
        <dbReference type="ARBA" id="ARBA00004651"/>
    </source>
</evidence>
<feature type="transmembrane region" description="Helical" evidence="8">
    <location>
        <begin position="12"/>
        <end position="31"/>
    </location>
</feature>
<evidence type="ECO:0000313" key="10">
    <source>
        <dbReference type="Proteomes" id="UP000074119"/>
    </source>
</evidence>
<feature type="transmembrane region" description="Helical" evidence="8">
    <location>
        <begin position="37"/>
        <end position="55"/>
    </location>
</feature>
<feature type="binding site" evidence="7">
    <location>
        <position position="182"/>
    </location>
    <ligand>
        <name>Zn(2+)</name>
        <dbReference type="ChEBI" id="CHEBI:29105"/>
    </ligand>
</feature>
<dbReference type="AlphaFoldDB" id="A0A127M7N8"/>
<feature type="transmembrane region" description="Helical" evidence="8">
    <location>
        <begin position="184"/>
        <end position="204"/>
    </location>
</feature>
<sequence length="205" mass="22668">MYQGERFNSFTHLAGVVAALIGSLLLLWPAVVAGDGWAVLAYAIYGISLLALYGFSTLYHSCRGPRKALFRQLDHLAIYLLIAGTYTPFLLVSLRESVGWWMFGVIWSLAALGMILECVPKASRRFWSIAVYLLMGWLALFLIKPLGAVLAPAGFNLLLAGGLAYTGGIVFYVLDKKIVHFHGIWHLFVLAGSVLHFCSIYYYVA</sequence>
<dbReference type="PANTHER" id="PTHR20855">
    <property type="entry name" value="ADIPOR/PROGESTIN RECEPTOR-RELATED"/>
    <property type="match status" value="1"/>
</dbReference>
<evidence type="ECO:0000256" key="4">
    <source>
        <dbReference type="ARBA" id="ARBA00022692"/>
    </source>
</evidence>
<protein>
    <submittedName>
        <fullName evidence="9">Hemolysin III</fullName>
    </submittedName>
</protein>
<dbReference type="InterPro" id="IPR004254">
    <property type="entry name" value="AdipoR/HlyIII-related"/>
</dbReference>
<keyword evidence="6 8" id="KW-0472">Membrane</keyword>
<evidence type="ECO:0000256" key="8">
    <source>
        <dbReference type="SAM" id="Phobius"/>
    </source>
</evidence>